<comment type="similarity">
    <text evidence="2 11">Belongs to the HsdR family.</text>
</comment>
<comment type="catalytic activity">
    <reaction evidence="1 11">
        <text>Endonucleolytic cleavage of DNA to give random double-stranded fragments with terminal 5'-phosphates, ATP is simultaneously hydrolyzed.</text>
        <dbReference type="EC" id="3.1.21.3"/>
    </reaction>
</comment>
<comment type="caution">
    <text evidence="13">The sequence shown here is derived from an EMBL/GenBank/DDBJ whole genome shotgun (WGS) entry which is preliminary data.</text>
</comment>
<dbReference type="eggNOG" id="COG0610">
    <property type="taxonomic scope" value="Bacteria"/>
</dbReference>
<organism evidence="13 14">
    <name type="scientific">Actinokineospora spheciospongiae</name>
    <dbReference type="NCBI Taxonomy" id="909613"/>
    <lineage>
        <taxon>Bacteria</taxon>
        <taxon>Bacillati</taxon>
        <taxon>Actinomycetota</taxon>
        <taxon>Actinomycetes</taxon>
        <taxon>Pseudonocardiales</taxon>
        <taxon>Pseudonocardiaceae</taxon>
        <taxon>Actinokineospora</taxon>
    </lineage>
</organism>
<keyword evidence="9 11" id="KW-0067">ATP-binding</keyword>
<evidence type="ECO:0000256" key="7">
    <source>
        <dbReference type="ARBA" id="ARBA00022759"/>
    </source>
</evidence>
<keyword evidence="7" id="KW-0255">Endonuclease</keyword>
<dbReference type="STRING" id="909613.UO65_0167"/>
<dbReference type="InterPro" id="IPR004473">
    <property type="entry name" value="Restrct_endonuc_typeI_HsdR"/>
</dbReference>
<evidence type="ECO:0000256" key="11">
    <source>
        <dbReference type="RuleBase" id="RU364115"/>
    </source>
</evidence>
<feature type="domain" description="Helicase ATP-binding" evidence="12">
    <location>
        <begin position="266"/>
        <end position="444"/>
    </location>
</feature>
<dbReference type="NCBIfam" id="TIGR00348">
    <property type="entry name" value="hsdR"/>
    <property type="match status" value="1"/>
</dbReference>
<dbReference type="InterPro" id="IPR014001">
    <property type="entry name" value="Helicase_ATP-bd"/>
</dbReference>
<dbReference type="CDD" id="cd22332">
    <property type="entry name" value="HsdR_N"/>
    <property type="match status" value="1"/>
</dbReference>
<evidence type="ECO:0000256" key="8">
    <source>
        <dbReference type="ARBA" id="ARBA00022801"/>
    </source>
</evidence>
<dbReference type="GO" id="GO:0009035">
    <property type="term" value="F:type I site-specific deoxyribonuclease activity"/>
    <property type="evidence" value="ECO:0007669"/>
    <property type="project" value="UniProtKB-EC"/>
</dbReference>
<comment type="subunit">
    <text evidence="3 11">The type I restriction/modification system is composed of three polypeptides R, M and S.</text>
</comment>
<evidence type="ECO:0000256" key="5">
    <source>
        <dbReference type="ARBA" id="ARBA00022741"/>
    </source>
</evidence>
<dbReference type="EC" id="3.1.21.3" evidence="11"/>
<keyword evidence="8 11" id="KW-0378">Hydrolase</keyword>
<evidence type="ECO:0000256" key="6">
    <source>
        <dbReference type="ARBA" id="ARBA00022747"/>
    </source>
</evidence>
<name>W7IUI1_9PSEU</name>
<gene>
    <name evidence="13" type="ORF">UO65_0167</name>
</gene>
<evidence type="ECO:0000256" key="2">
    <source>
        <dbReference type="ARBA" id="ARBA00008598"/>
    </source>
</evidence>
<keyword evidence="4" id="KW-0540">Nuclease</keyword>
<dbReference type="Proteomes" id="UP000019277">
    <property type="component" value="Unassembled WGS sequence"/>
</dbReference>
<evidence type="ECO:0000313" key="14">
    <source>
        <dbReference type="Proteomes" id="UP000019277"/>
    </source>
</evidence>
<dbReference type="SUPFAM" id="SSF52540">
    <property type="entry name" value="P-loop containing nucleoside triphosphate hydrolases"/>
    <property type="match status" value="1"/>
</dbReference>
<dbReference type="InterPro" id="IPR027417">
    <property type="entry name" value="P-loop_NTPase"/>
</dbReference>
<dbReference type="GO" id="GO:0009307">
    <property type="term" value="P:DNA restriction-modification system"/>
    <property type="evidence" value="ECO:0007669"/>
    <property type="project" value="UniProtKB-KW"/>
</dbReference>
<dbReference type="RefSeq" id="WP_035277708.1">
    <property type="nucleotide sequence ID" value="NZ_AYXG01000004.1"/>
</dbReference>
<dbReference type="GO" id="GO:0003677">
    <property type="term" value="F:DNA binding"/>
    <property type="evidence" value="ECO:0007669"/>
    <property type="project" value="UniProtKB-KW"/>
</dbReference>
<dbReference type="EMBL" id="AYXG01000004">
    <property type="protein sequence ID" value="EWC64560.1"/>
    <property type="molecule type" value="Genomic_DNA"/>
</dbReference>
<evidence type="ECO:0000256" key="10">
    <source>
        <dbReference type="ARBA" id="ARBA00023125"/>
    </source>
</evidence>
<dbReference type="Gene3D" id="3.90.1570.50">
    <property type="match status" value="1"/>
</dbReference>
<protein>
    <recommendedName>
        <fullName evidence="11">Type I restriction enzyme endonuclease subunit</fullName>
        <shortName evidence="11">R protein</shortName>
        <ecNumber evidence="11">3.1.21.3</ecNumber>
    </recommendedName>
</protein>
<keyword evidence="6 11" id="KW-0680">Restriction system</keyword>
<evidence type="ECO:0000256" key="3">
    <source>
        <dbReference type="ARBA" id="ARBA00011296"/>
    </source>
</evidence>
<dbReference type="CDD" id="cd18030">
    <property type="entry name" value="DEXHc_RE_I_HsdR"/>
    <property type="match status" value="1"/>
</dbReference>
<dbReference type="SMART" id="SM00487">
    <property type="entry name" value="DEXDc"/>
    <property type="match status" value="1"/>
</dbReference>
<dbReference type="OrthoDB" id="9758243at2"/>
<keyword evidence="5 11" id="KW-0547">Nucleotide-binding</keyword>
<proteinExistence type="inferred from homology"/>
<evidence type="ECO:0000256" key="4">
    <source>
        <dbReference type="ARBA" id="ARBA00022722"/>
    </source>
</evidence>
<dbReference type="Pfam" id="PF18766">
    <property type="entry name" value="SWI2_SNF2"/>
    <property type="match status" value="1"/>
</dbReference>
<sequence length="1036" mass="117301">MSDVGQRERETQNRIVNLFVDQLEYDYGGNREDYDNSNVDETLLRQNLLARGYDDEIVGRAVQQLLTTVSLAAGQSLYDVNRKVYSLLRYGVKVKRDVGETYETVRLIDWDNPTANHFVVAEEVTIKGEHTKRPDLVLYVNGIALGVIELKRSYVSVSEGIRQNIGNQKQHFVRSFFTTVQLLFAGNDVEGLRYGVIETPQKYWLTWREPDCSPVGADIANPLDRTLTQMAGKDRFLELIHDFIVFDSGVKKTARHNQFFGVKAAQKRIRSREGGIIWHTQGSGKSLTMVWLAKWIQENQTDPRVLIITDRTELDEQIEKVFGGVNERITRTGSGAEMVTLLNQSRPWLMCSLVHKFRGSDDDKDRDEVGDEFIRELHARIPAGFRAKGNLFVFVDEAHRTQSGKIHRAMKELLPEAMFIGFTGTPLLKADKKTSTRTFGSFIHEYKYDEAVRDGVVLDLRYEARNIDQELKGAAQIDKWFDLKTKGLTDLSKARLKERWGTMQKVVSAKSRAEMIVQDILMDFEREPRLISGRGNAMLVGDSVYQACKFYELFVQAGFKGKVAIVTSYMPNATAVSKEDAGEGDNEELRKYDIYRQMLADYFNQPADKAVKRIEEFEAEVKRRFIEEPGQMRLLIVVDKLLTGFDAPSATYLYIDKTMRNHGLFQAICRVNRLDGDDKTYGYVIDYRDLFKSIDKAITAYTGEALDGYAEEDIEGLLKDRVEQDRMDLDEALERIRALCEPVAPPKGIVEYQHYFVSTIPGDADQIKANEPKRVELYKSVAALVRAYAVLANDMDAAGYSEADAASIAIEVKHYVAVRNEVEVGARENVDMKQFEAGMRALLDTYIQADPAEQVAAFDQGLVHLIVEQGIGALGALPPRIRENPQAVAETIVNNVRRTIVDERVLNPKYYDRMSALLDALVEQRNQAAIEYADFLNQLIDLAQQVGTGESTAAYPAWARTPARRALVDFGWPQGSAVDPEYLHDVIQSSKEHGWAGNPMKERALARALIKALPKGCDPDDLKRLIALLKVHDEYR</sequence>
<dbReference type="InterPro" id="IPR051268">
    <property type="entry name" value="Type-I_R_enzyme_R_subunit"/>
</dbReference>
<dbReference type="InterPro" id="IPR055180">
    <property type="entry name" value="HsdR_RecA-like_helicase_dom_2"/>
</dbReference>
<dbReference type="CDD" id="cd18800">
    <property type="entry name" value="SF2_C_EcoR124I-like"/>
    <property type="match status" value="1"/>
</dbReference>
<dbReference type="InterPro" id="IPR040980">
    <property type="entry name" value="SWI2_SNF2"/>
</dbReference>
<dbReference type="Pfam" id="PF04313">
    <property type="entry name" value="HSDR_N"/>
    <property type="match status" value="1"/>
</dbReference>
<dbReference type="Gene3D" id="3.40.50.300">
    <property type="entry name" value="P-loop containing nucleotide triphosphate hydrolases"/>
    <property type="match status" value="2"/>
</dbReference>
<accession>W7IUI1</accession>
<dbReference type="Pfam" id="PF22679">
    <property type="entry name" value="T1R_D3-like"/>
    <property type="match status" value="1"/>
</dbReference>
<dbReference type="GO" id="GO:0005524">
    <property type="term" value="F:ATP binding"/>
    <property type="evidence" value="ECO:0007669"/>
    <property type="project" value="UniProtKB-KW"/>
</dbReference>
<dbReference type="PANTHER" id="PTHR30195:SF15">
    <property type="entry name" value="TYPE I RESTRICTION ENZYME HINDI ENDONUCLEASE SUBUNIT"/>
    <property type="match status" value="1"/>
</dbReference>
<dbReference type="InterPro" id="IPR007409">
    <property type="entry name" value="Restrct_endonuc_type1_HsdR_N"/>
</dbReference>
<reference evidence="13 14" key="1">
    <citation type="journal article" date="2014" name="Genome Announc.">
        <title>Draft Genome Sequence of the Antitrypanosomally Active Sponge-Associated Bacterium Actinokineospora sp. Strain EG49.</title>
        <authorList>
            <person name="Harjes J."/>
            <person name="Ryu T."/>
            <person name="Abdelmohsen U.R."/>
            <person name="Moitinho-Silva L."/>
            <person name="Horn H."/>
            <person name="Ravasi T."/>
            <person name="Hentschel U."/>
        </authorList>
    </citation>
    <scope>NUCLEOTIDE SEQUENCE [LARGE SCALE GENOMIC DNA]</scope>
    <source>
        <strain evidence="13 14">EG49</strain>
    </source>
</reference>
<comment type="function">
    <text evidence="11">Subunit R is required for both nuclease and ATPase activities, but not for modification.</text>
</comment>
<dbReference type="REBASE" id="84840">
    <property type="entry name" value="AspEG49ORF169P"/>
</dbReference>
<evidence type="ECO:0000256" key="9">
    <source>
        <dbReference type="ARBA" id="ARBA00022840"/>
    </source>
</evidence>
<keyword evidence="14" id="KW-1185">Reference proteome</keyword>
<dbReference type="PROSITE" id="PS51192">
    <property type="entry name" value="HELICASE_ATP_BIND_1"/>
    <property type="match status" value="1"/>
</dbReference>
<dbReference type="PANTHER" id="PTHR30195">
    <property type="entry name" value="TYPE I SITE-SPECIFIC DEOXYRIBONUCLEASE PROTEIN SUBUNIT M AND R"/>
    <property type="match status" value="1"/>
</dbReference>
<keyword evidence="10 11" id="KW-0238">DNA-binding</keyword>
<evidence type="ECO:0000259" key="12">
    <source>
        <dbReference type="PROSITE" id="PS51192"/>
    </source>
</evidence>
<dbReference type="PATRIC" id="fig|909613.9.peg.175"/>
<evidence type="ECO:0000313" key="13">
    <source>
        <dbReference type="EMBL" id="EWC64560.1"/>
    </source>
</evidence>
<dbReference type="AlphaFoldDB" id="W7IUI1"/>
<evidence type="ECO:0000256" key="1">
    <source>
        <dbReference type="ARBA" id="ARBA00000851"/>
    </source>
</evidence>